<evidence type="ECO:0000256" key="2">
    <source>
        <dbReference type="RuleBase" id="RU004508"/>
    </source>
</evidence>
<dbReference type="InterPro" id="IPR000653">
    <property type="entry name" value="DegT/StrS_aminotransferase"/>
</dbReference>
<keyword evidence="4" id="KW-1185">Reference proteome</keyword>
<dbReference type="Pfam" id="PF01041">
    <property type="entry name" value="DegT_DnrJ_EryC1"/>
    <property type="match status" value="1"/>
</dbReference>
<keyword evidence="1 2" id="KW-0663">Pyridoxal phosphate</keyword>
<proteinExistence type="inferred from homology"/>
<evidence type="ECO:0000313" key="3">
    <source>
        <dbReference type="EMBL" id="MBW0135719.1"/>
    </source>
</evidence>
<keyword evidence="3" id="KW-0808">Transferase</keyword>
<gene>
    <name evidence="3" type="ORF">I4I81_15840</name>
</gene>
<dbReference type="RefSeq" id="WP_218616143.1">
    <property type="nucleotide sequence ID" value="NZ_JADQDK010000001.1"/>
</dbReference>
<organism evidence="3 4">
    <name type="scientific">Pseudonocardia abyssalis</name>
    <dbReference type="NCBI Taxonomy" id="2792008"/>
    <lineage>
        <taxon>Bacteria</taxon>
        <taxon>Bacillati</taxon>
        <taxon>Actinomycetota</taxon>
        <taxon>Actinomycetes</taxon>
        <taxon>Pseudonocardiales</taxon>
        <taxon>Pseudonocardiaceae</taxon>
        <taxon>Pseudonocardia</taxon>
    </lineage>
</organism>
<evidence type="ECO:0000313" key="4">
    <source>
        <dbReference type="Proteomes" id="UP000694287"/>
    </source>
</evidence>
<comment type="similarity">
    <text evidence="2">Belongs to the DegT/DnrJ/EryC1 family.</text>
</comment>
<dbReference type="PANTHER" id="PTHR30244:SF9">
    <property type="entry name" value="PROTEIN RV3402C"/>
    <property type="match status" value="1"/>
</dbReference>
<dbReference type="GO" id="GO:0008483">
    <property type="term" value="F:transaminase activity"/>
    <property type="evidence" value="ECO:0007669"/>
    <property type="project" value="UniProtKB-KW"/>
</dbReference>
<evidence type="ECO:0000256" key="1">
    <source>
        <dbReference type="ARBA" id="ARBA00022898"/>
    </source>
</evidence>
<comment type="caution">
    <text evidence="3">The sequence shown here is derived from an EMBL/GenBank/DDBJ whole genome shotgun (WGS) entry which is preliminary data.</text>
</comment>
<keyword evidence="3" id="KW-0032">Aminotransferase</keyword>
<reference evidence="3 4" key="1">
    <citation type="submission" date="2020-11" db="EMBL/GenBank/DDBJ databases">
        <title>Pseudonocardia abyssalis sp. nov. and Pseudonocardia oceani sp. nov., description and phylogenomic analysis of two novel actinomycetes isolated from the deep Southern Ocean.</title>
        <authorList>
            <person name="Parra J."/>
        </authorList>
    </citation>
    <scope>NUCLEOTIDE SEQUENCE [LARGE SCALE GENOMIC DNA]</scope>
    <source>
        <strain evidence="3 4">KRD-168</strain>
    </source>
</reference>
<sequence length="382" mass="40383">MTEAPAAVPFLRPQLPPLTEVQRYFTLAEQARFYSNGGPCERLLRERLSDYLDGVTCIPVNNATSGIIVAVLGATHHAGTRGRGLVITPAYTFVATAGSVEALGYRPLFVDVDPDSWQIDPSALERALAEHGDDVAAVLATHTFGTPPPAGLQDRWAAACAAAGVPLVVDTAAAFGAVDEGGARTGTGAHTHVFSFHATKPFGVGEAGMVTTRDPELARLFDGIRQFGFAEGRVASLPGINAKMDELHAATALTVLDTYADVLVSRRATAEYYRLHLEPAGFRFQTGAAGGTWQAGYLQAPDPATREALLVAGREAKVGITAYYERPLHRHPAYAGALLENDLPVSDALAAGALALPMANDLTDAERSRVVDVVLETAKTRA</sequence>
<accession>A0ABS6UVI8</accession>
<name>A0ABS6UVI8_9PSEU</name>
<dbReference type="PIRSF" id="PIRSF000390">
    <property type="entry name" value="PLP_StrS"/>
    <property type="match status" value="1"/>
</dbReference>
<dbReference type="Proteomes" id="UP000694287">
    <property type="component" value="Unassembled WGS sequence"/>
</dbReference>
<dbReference type="EMBL" id="JADQDK010000001">
    <property type="protein sequence ID" value="MBW0135719.1"/>
    <property type="molecule type" value="Genomic_DNA"/>
</dbReference>
<protein>
    <submittedName>
        <fullName evidence="3">DegT/DnrJ/EryC1/StrS aminotransferase family protein</fullName>
    </submittedName>
</protein>
<dbReference type="PANTHER" id="PTHR30244">
    <property type="entry name" value="TRANSAMINASE"/>
    <property type="match status" value="1"/>
</dbReference>